<dbReference type="InterPro" id="IPR002498">
    <property type="entry name" value="PInositol-4-P-4/5-kinase_core"/>
</dbReference>
<keyword evidence="1 3" id="KW-0418">Kinase</keyword>
<dbReference type="GeneID" id="8861776"/>
<dbReference type="EMBL" id="GG738854">
    <property type="protein sequence ID" value="EFC47586.1"/>
    <property type="molecule type" value="Genomic_DNA"/>
</dbReference>
<dbReference type="KEGG" id="ngr:NAEGRDRAFT_57294"/>
<keyword evidence="1" id="KW-0547">Nucleotide-binding</keyword>
<protein>
    <submittedName>
        <fullName evidence="3">Phosphatidylinositol-4-phosphate 5-kinase</fullName>
    </submittedName>
</protein>
<evidence type="ECO:0000259" key="2">
    <source>
        <dbReference type="PROSITE" id="PS51455"/>
    </source>
</evidence>
<sequence>MKASTPTTNSPGDNSLDSPRFKEIELKIKAVIRYSLKRTAEEGEKYAKEVEKEKSLKMPKTNDCKAFSFKDFRPLDFGNLRKTCGMNDREYFNSIGHTKFEWKTMNGKSGSLFAVTEDKKLLIKTVTKDESKTIRNVILPLLMEYIKNEPNTLIVPVFGLHKFTLDGSDFRFVVMKYLFQAPTATTSSVSSVSSPTTANSGAKLQDPNVGFEMNKIYDLKGSTTDRIAKEGENIKKDLDLINENMKFHIGQDLSIEMLFQLKKDVNFFTSCEVMDYSLITGIVAPKEGTLEAIQNHIKSNNEKGRDKFQIITNTKNSQEFYYFGFIDYFTKYGLRKKAANNIKSMKNDSSTISTVPPSSYSDRFMQFIFKVFD</sequence>
<dbReference type="CDD" id="cd00139">
    <property type="entry name" value="PIPKc"/>
    <property type="match status" value="1"/>
</dbReference>
<feature type="domain" description="PIPK" evidence="2">
    <location>
        <begin position="4"/>
        <end position="372"/>
    </location>
</feature>
<accession>D2V6J4</accession>
<dbReference type="GO" id="GO:0046854">
    <property type="term" value="P:phosphatidylinositol phosphate biosynthetic process"/>
    <property type="evidence" value="ECO:0007669"/>
    <property type="project" value="TreeGrafter"/>
</dbReference>
<dbReference type="SUPFAM" id="SSF56104">
    <property type="entry name" value="SAICAR synthase-like"/>
    <property type="match status" value="2"/>
</dbReference>
<gene>
    <name evidence="3" type="ORF">NAEGRDRAFT_57294</name>
</gene>
<dbReference type="PANTHER" id="PTHR23086">
    <property type="entry name" value="PHOSPHATIDYLINOSITOL-4-PHOSPHATE 5-KINASE"/>
    <property type="match status" value="1"/>
</dbReference>
<dbReference type="InterPro" id="IPR027484">
    <property type="entry name" value="PInositol-4-P-5-kinase_N"/>
</dbReference>
<dbReference type="InterPro" id="IPR023610">
    <property type="entry name" value="PInositol-4/5-P-5/4-kinase"/>
</dbReference>
<dbReference type="PROSITE" id="PS51455">
    <property type="entry name" value="PIPK"/>
    <property type="match status" value="1"/>
</dbReference>
<dbReference type="GO" id="GO:0005886">
    <property type="term" value="C:plasma membrane"/>
    <property type="evidence" value="ECO:0007669"/>
    <property type="project" value="TreeGrafter"/>
</dbReference>
<dbReference type="OrthoDB" id="20783at2759"/>
<dbReference type="eggNOG" id="KOG0229">
    <property type="taxonomic scope" value="Eukaryota"/>
</dbReference>
<evidence type="ECO:0000313" key="3">
    <source>
        <dbReference type="EMBL" id="EFC47586.1"/>
    </source>
</evidence>
<dbReference type="Proteomes" id="UP000006671">
    <property type="component" value="Unassembled WGS sequence"/>
</dbReference>
<evidence type="ECO:0000313" key="4">
    <source>
        <dbReference type="Proteomes" id="UP000006671"/>
    </source>
</evidence>
<dbReference type="Pfam" id="PF01504">
    <property type="entry name" value="PIP5K"/>
    <property type="match status" value="2"/>
</dbReference>
<dbReference type="GO" id="GO:0016308">
    <property type="term" value="F:1-phosphatidylinositol-4-phosphate 5-kinase activity"/>
    <property type="evidence" value="ECO:0007669"/>
    <property type="project" value="TreeGrafter"/>
</dbReference>
<reference evidence="3 4" key="1">
    <citation type="journal article" date="2010" name="Cell">
        <title>The genome of Naegleria gruberi illuminates early eukaryotic versatility.</title>
        <authorList>
            <person name="Fritz-Laylin L.K."/>
            <person name="Prochnik S.E."/>
            <person name="Ginger M.L."/>
            <person name="Dacks J.B."/>
            <person name="Carpenter M.L."/>
            <person name="Field M.C."/>
            <person name="Kuo A."/>
            <person name="Paredez A."/>
            <person name="Chapman J."/>
            <person name="Pham J."/>
            <person name="Shu S."/>
            <person name="Neupane R."/>
            <person name="Cipriano M."/>
            <person name="Mancuso J."/>
            <person name="Tu H."/>
            <person name="Salamov A."/>
            <person name="Lindquist E."/>
            <person name="Shapiro H."/>
            <person name="Lucas S."/>
            <person name="Grigoriev I.V."/>
            <person name="Cande W.Z."/>
            <person name="Fulton C."/>
            <person name="Rokhsar D.S."/>
            <person name="Dawson S.C."/>
        </authorList>
    </citation>
    <scope>NUCLEOTIDE SEQUENCE [LARGE SCALE GENOMIC DNA]</scope>
    <source>
        <strain evidence="3 4">NEG-M</strain>
    </source>
</reference>
<dbReference type="RefSeq" id="XP_002680330.1">
    <property type="nucleotide sequence ID" value="XM_002680284.1"/>
</dbReference>
<dbReference type="OMA" id="DYSPMCY"/>
<keyword evidence="1" id="KW-0067">ATP-binding</keyword>
<dbReference type="InParanoid" id="D2V6J4"/>
<dbReference type="InterPro" id="IPR027483">
    <property type="entry name" value="PInositol-4-P-4/5-kinase_C_sf"/>
</dbReference>
<dbReference type="STRING" id="5762.D2V6J4"/>
<organism evidence="4">
    <name type="scientific">Naegleria gruberi</name>
    <name type="common">Amoeba</name>
    <dbReference type="NCBI Taxonomy" id="5762"/>
    <lineage>
        <taxon>Eukaryota</taxon>
        <taxon>Discoba</taxon>
        <taxon>Heterolobosea</taxon>
        <taxon>Tetramitia</taxon>
        <taxon>Eutetramitia</taxon>
        <taxon>Vahlkampfiidae</taxon>
        <taxon>Naegleria</taxon>
    </lineage>
</organism>
<proteinExistence type="predicted"/>
<dbReference type="PANTHER" id="PTHR23086:SF8">
    <property type="entry name" value="PHOSPHATIDYLINOSITOL 5-PHOSPHATE 4-KINASE, ISOFORM A"/>
    <property type="match status" value="1"/>
</dbReference>
<dbReference type="Gene3D" id="3.30.810.10">
    <property type="entry name" value="2-Layer Sandwich"/>
    <property type="match status" value="1"/>
</dbReference>
<keyword evidence="4" id="KW-1185">Reference proteome</keyword>
<dbReference type="Gene3D" id="3.30.800.10">
    <property type="entry name" value="Phosphatidylinositol Phosphate Kinase II Beta"/>
    <property type="match status" value="1"/>
</dbReference>
<dbReference type="SMART" id="SM00330">
    <property type="entry name" value="PIPKc"/>
    <property type="match status" value="1"/>
</dbReference>
<name>D2V6J4_NAEGR</name>
<evidence type="ECO:0000256" key="1">
    <source>
        <dbReference type="PROSITE-ProRule" id="PRU00781"/>
    </source>
</evidence>
<dbReference type="VEuPathDB" id="AmoebaDB:NAEGRDRAFT_57294"/>
<keyword evidence="1" id="KW-0808">Transferase</keyword>
<dbReference type="GO" id="GO:0005524">
    <property type="term" value="F:ATP binding"/>
    <property type="evidence" value="ECO:0007669"/>
    <property type="project" value="UniProtKB-UniRule"/>
</dbReference>
<dbReference type="AlphaFoldDB" id="D2V6J4"/>